<sequence>MTPAELEGPAPPLTQTSSERHNASFQLPYQRVWTNTNANSLLWNPSVPINLIITGHHNTNPTACSLPNSRFEEDQLCIRVNTHTIYDHFHSPAIKLLLQTNLIPAIRKSSSFVAVELTLHPMITSRAISLNQRLSTLLLHHYNPCTELIPSLSYHTSHSTRPNTRPKPTKKPLPQPIPFITDLKEIQNPDEALSLFNEYTQMGFKHDYPSYSSLIYKLARCRNFEAVKTLLLKIKQYNIRCEEALFIGLIRHYGKSQLPNEAIDLFQEMTSFNCVRTLQSFNTLLNVLVDNGMLGNADELFKCSSKMGFRPNSISYNIMIKGWLERGEWEQACRVFDEMLERGVEPTVVTHNCLIGYLCKKGDLDGAKGVLDDMTKKGKKPNAVTYALLMAGLCSLDKYKEAKKMMFDMEYRGCKPQMKNYGVLMNDLAKRGLIEEAKAFLLEMKKRRIKPDVVTYNILINYLCKEGRAAEAYKTLVEMQVQGCEPNAATYRMIVDGFCRVEEFEGGLKVLNAMLLSKHCPRPETFCCLIRGLAKYGKVDDVCFVLEEMEKKKMKFELESWEVLVRDAFGEGRCGVSSLVTELISAH</sequence>
<name>A0ACB7ZEQ7_9ERIC</name>
<evidence type="ECO:0000313" key="2">
    <source>
        <dbReference type="Proteomes" id="UP000828048"/>
    </source>
</evidence>
<organism evidence="1 2">
    <name type="scientific">Vaccinium darrowii</name>
    <dbReference type="NCBI Taxonomy" id="229202"/>
    <lineage>
        <taxon>Eukaryota</taxon>
        <taxon>Viridiplantae</taxon>
        <taxon>Streptophyta</taxon>
        <taxon>Embryophyta</taxon>
        <taxon>Tracheophyta</taxon>
        <taxon>Spermatophyta</taxon>
        <taxon>Magnoliopsida</taxon>
        <taxon>eudicotyledons</taxon>
        <taxon>Gunneridae</taxon>
        <taxon>Pentapetalae</taxon>
        <taxon>asterids</taxon>
        <taxon>Ericales</taxon>
        <taxon>Ericaceae</taxon>
        <taxon>Vaccinioideae</taxon>
        <taxon>Vaccinieae</taxon>
        <taxon>Vaccinium</taxon>
    </lineage>
</organism>
<protein>
    <submittedName>
        <fullName evidence="1">Uncharacterized protein</fullName>
    </submittedName>
</protein>
<keyword evidence="2" id="KW-1185">Reference proteome</keyword>
<evidence type="ECO:0000313" key="1">
    <source>
        <dbReference type="EMBL" id="KAH7864090.1"/>
    </source>
</evidence>
<dbReference type="EMBL" id="CM037162">
    <property type="protein sequence ID" value="KAH7864090.1"/>
    <property type="molecule type" value="Genomic_DNA"/>
</dbReference>
<comment type="caution">
    <text evidence="1">The sequence shown here is derived from an EMBL/GenBank/DDBJ whole genome shotgun (WGS) entry which is preliminary data.</text>
</comment>
<gene>
    <name evidence="1" type="ORF">Vadar_025612</name>
</gene>
<proteinExistence type="predicted"/>
<reference evidence="1 2" key="1">
    <citation type="journal article" date="2021" name="Hortic Res">
        <title>High-quality reference genome and annotation aids understanding of berry development for evergreen blueberry (Vaccinium darrowii).</title>
        <authorList>
            <person name="Yu J."/>
            <person name="Hulse-Kemp A.M."/>
            <person name="Babiker E."/>
            <person name="Staton M."/>
        </authorList>
    </citation>
    <scope>NUCLEOTIDE SEQUENCE [LARGE SCALE GENOMIC DNA]</scope>
    <source>
        <strain evidence="2">cv. NJ 8807/NJ 8810</strain>
        <tissue evidence="1">Young leaf</tissue>
    </source>
</reference>
<dbReference type="Proteomes" id="UP000828048">
    <property type="component" value="Chromosome 12"/>
</dbReference>
<accession>A0ACB7ZEQ7</accession>